<dbReference type="Gene3D" id="3.30.420.10">
    <property type="entry name" value="Ribonuclease H-like superfamily/Ribonuclease H"/>
    <property type="match status" value="1"/>
</dbReference>
<dbReference type="GO" id="GO:0003676">
    <property type="term" value="F:nucleic acid binding"/>
    <property type="evidence" value="ECO:0007669"/>
    <property type="project" value="InterPro"/>
</dbReference>
<protein>
    <recommendedName>
        <fullName evidence="1">Integrase catalytic domain-containing protein</fullName>
    </recommendedName>
</protein>
<evidence type="ECO:0000313" key="3">
    <source>
        <dbReference type="Proteomes" id="UP000076858"/>
    </source>
</evidence>
<dbReference type="PROSITE" id="PS50994">
    <property type="entry name" value="INTEGRASE"/>
    <property type="match status" value="1"/>
</dbReference>
<dbReference type="InterPro" id="IPR036397">
    <property type="entry name" value="RNaseH_sf"/>
</dbReference>
<dbReference type="AlphaFoldDB" id="A0A164Z7V0"/>
<comment type="caution">
    <text evidence="2">The sequence shown here is derived from an EMBL/GenBank/DDBJ whole genome shotgun (WGS) entry which is preliminary data.</text>
</comment>
<dbReference type="InterPro" id="IPR001584">
    <property type="entry name" value="Integrase_cat-core"/>
</dbReference>
<keyword evidence="3" id="KW-1185">Reference proteome</keyword>
<dbReference type="EMBL" id="LRGB01000767">
    <property type="protein sequence ID" value="KZS16051.1"/>
    <property type="molecule type" value="Genomic_DNA"/>
</dbReference>
<reference evidence="2 3" key="1">
    <citation type="submission" date="2016-03" db="EMBL/GenBank/DDBJ databases">
        <title>EvidentialGene: Evidence-directed Construction of Genes on Genomes.</title>
        <authorList>
            <person name="Gilbert D.G."/>
            <person name="Choi J.-H."/>
            <person name="Mockaitis K."/>
            <person name="Colbourne J."/>
            <person name="Pfrender M."/>
        </authorList>
    </citation>
    <scope>NUCLEOTIDE SEQUENCE [LARGE SCALE GENOMIC DNA]</scope>
    <source>
        <strain evidence="2 3">Xinb3</strain>
        <tissue evidence="2">Complete organism</tissue>
    </source>
</reference>
<evidence type="ECO:0000313" key="2">
    <source>
        <dbReference type="EMBL" id="KZS16051.1"/>
    </source>
</evidence>
<sequence>MDIDLLGPFPLSHKGNKMLIVAVDYLTEWVELKAMPTGKAEDVTEFFFYKIFLRHGAPKQIITDRGKRFVYELTEAVVKKLHTNHKMTSSYHPQANRALEIMNHTSAVMLSIQSKIHRISSILSPLWTRLLIDLELGEDPNPLLTEDGTTEDYADRLLIELSTAREMMKTRMEEVKNKQKERYDSHHRDLSFQSGDLLPVYKPFRKVAKSEKLLYRWLGPFKVLWKTTPVNYENRVCERNAWVALSSRQKMVVMKSLTDKLVISLVEQSGKENISPEEIIVGSWGLVDAHRVTGDPTQVDMDAMVILSREHLYMVL</sequence>
<feature type="domain" description="Integrase catalytic" evidence="1">
    <location>
        <begin position="1"/>
        <end position="105"/>
    </location>
</feature>
<gene>
    <name evidence="2" type="ORF">APZ42_018259</name>
</gene>
<evidence type="ECO:0000259" key="1">
    <source>
        <dbReference type="PROSITE" id="PS50994"/>
    </source>
</evidence>
<organism evidence="2 3">
    <name type="scientific">Daphnia magna</name>
    <dbReference type="NCBI Taxonomy" id="35525"/>
    <lineage>
        <taxon>Eukaryota</taxon>
        <taxon>Metazoa</taxon>
        <taxon>Ecdysozoa</taxon>
        <taxon>Arthropoda</taxon>
        <taxon>Crustacea</taxon>
        <taxon>Branchiopoda</taxon>
        <taxon>Diplostraca</taxon>
        <taxon>Cladocera</taxon>
        <taxon>Anomopoda</taxon>
        <taxon>Daphniidae</taxon>
        <taxon>Daphnia</taxon>
    </lineage>
</organism>
<dbReference type="Proteomes" id="UP000076858">
    <property type="component" value="Unassembled WGS sequence"/>
</dbReference>
<dbReference type="InterPro" id="IPR012337">
    <property type="entry name" value="RNaseH-like_sf"/>
</dbReference>
<name>A0A164Z7V0_9CRUS</name>
<dbReference type="InterPro" id="IPR050951">
    <property type="entry name" value="Retrovirus_Pol_polyprotein"/>
</dbReference>
<dbReference type="PANTHER" id="PTHR37984:SF5">
    <property type="entry name" value="PROTEIN NYNRIN-LIKE"/>
    <property type="match status" value="1"/>
</dbReference>
<dbReference type="GO" id="GO:0015074">
    <property type="term" value="P:DNA integration"/>
    <property type="evidence" value="ECO:0007669"/>
    <property type="project" value="InterPro"/>
</dbReference>
<dbReference type="PANTHER" id="PTHR37984">
    <property type="entry name" value="PROTEIN CBG26694"/>
    <property type="match status" value="1"/>
</dbReference>
<dbReference type="OrthoDB" id="405996at2759"/>
<accession>A0A164Z7V0</accession>
<proteinExistence type="predicted"/>
<dbReference type="SUPFAM" id="SSF53098">
    <property type="entry name" value="Ribonuclease H-like"/>
    <property type="match status" value="1"/>
</dbReference>